<name>A0A6S7J764_PARCT</name>
<dbReference type="EMBL" id="CACRXK020006202">
    <property type="protein sequence ID" value="CAB4008698.1"/>
    <property type="molecule type" value="Genomic_DNA"/>
</dbReference>
<organism evidence="1 2">
    <name type="scientific">Paramuricea clavata</name>
    <name type="common">Red gorgonian</name>
    <name type="synonym">Violescent sea-whip</name>
    <dbReference type="NCBI Taxonomy" id="317549"/>
    <lineage>
        <taxon>Eukaryota</taxon>
        <taxon>Metazoa</taxon>
        <taxon>Cnidaria</taxon>
        <taxon>Anthozoa</taxon>
        <taxon>Octocorallia</taxon>
        <taxon>Malacalcyonacea</taxon>
        <taxon>Plexauridae</taxon>
        <taxon>Paramuricea</taxon>
    </lineage>
</organism>
<comment type="caution">
    <text evidence="1">The sequence shown here is derived from an EMBL/GenBank/DDBJ whole genome shotgun (WGS) entry which is preliminary data.</text>
</comment>
<protein>
    <submittedName>
        <fullName evidence="1">Uncharacterized protein</fullName>
    </submittedName>
</protein>
<keyword evidence="2" id="KW-1185">Reference proteome</keyword>
<dbReference type="Proteomes" id="UP001152795">
    <property type="component" value="Unassembled WGS sequence"/>
</dbReference>
<accession>A0A6S7J764</accession>
<dbReference type="InterPro" id="IPR000601">
    <property type="entry name" value="PKD_dom"/>
</dbReference>
<reference evidence="1" key="1">
    <citation type="submission" date="2020-04" db="EMBL/GenBank/DDBJ databases">
        <authorList>
            <person name="Alioto T."/>
            <person name="Alioto T."/>
            <person name="Gomez Garrido J."/>
        </authorList>
    </citation>
    <scope>NUCLEOTIDE SEQUENCE</scope>
    <source>
        <strain evidence="1">A484AB</strain>
    </source>
</reference>
<sequence>MAKRAVWTAGVAALFLLTLVCCGCCQSDGWYRGCYKQNTSKSCFNVTAGDYHPLINLTGEACVSACLSLDSRMTFAGVTANGICLCSQSDDICLEPASNTSCNYPQSDGWYYNVYRASKLPTLDVPSSVMVFDEFNITIGSADPKCSYTLDYDDGVRTILTPSSTQIVITHYYASVGEYKMTISAPQCIPGNVMATVRSASKMFSNVSLDCPDKAVEVTAEESCELSVLEGAGLNVAELHSGNFTTTLPDTVVETIGFPTLDDSNTVAMLQNGTYVMPFLSAASDGFLKGIQFGVVSDEFVTIQILSPNCPDGKKPCRGGCVASSDKCNEQKFSRQQMLSESCCTANITTESDDSTSYKVRE</sequence>
<evidence type="ECO:0000313" key="2">
    <source>
        <dbReference type="Proteomes" id="UP001152795"/>
    </source>
</evidence>
<feature type="non-terminal residue" evidence="1">
    <location>
        <position position="1"/>
    </location>
</feature>
<evidence type="ECO:0000313" key="1">
    <source>
        <dbReference type="EMBL" id="CAB4008698.1"/>
    </source>
</evidence>
<dbReference type="AlphaFoldDB" id="A0A6S7J764"/>
<gene>
    <name evidence="1" type="ORF">PACLA_8A040391</name>
</gene>
<dbReference type="PROSITE" id="PS50093">
    <property type="entry name" value="PKD"/>
    <property type="match status" value="1"/>
</dbReference>
<proteinExistence type="predicted"/>